<dbReference type="OMA" id="YISESYT"/>
<keyword evidence="1" id="KW-1133">Transmembrane helix</keyword>
<protein>
    <submittedName>
        <fullName evidence="3">Uncharacterized protein</fullName>
    </submittedName>
</protein>
<dbReference type="PANTHER" id="PTHR37049">
    <property type="entry name" value="PEPTIDASE S41 FAMILY PROTEIN"/>
    <property type="match status" value="1"/>
</dbReference>
<dbReference type="RefSeq" id="XP_004347947.1">
    <property type="nucleotide sequence ID" value="XM_004347897.2"/>
</dbReference>
<dbReference type="Proteomes" id="UP000008743">
    <property type="component" value="Unassembled WGS sequence"/>
</dbReference>
<dbReference type="OrthoDB" id="10260092at2759"/>
<keyword evidence="2" id="KW-0732">Signal</keyword>
<feature type="transmembrane region" description="Helical" evidence="1">
    <location>
        <begin position="781"/>
        <end position="804"/>
    </location>
</feature>
<dbReference type="InParanoid" id="A0A0D2UDZ1"/>
<reference evidence="4" key="1">
    <citation type="submission" date="2011-02" db="EMBL/GenBank/DDBJ databases">
        <title>The Genome Sequence of Capsaspora owczarzaki ATCC 30864.</title>
        <authorList>
            <person name="Russ C."/>
            <person name="Cuomo C."/>
            <person name="Burger G."/>
            <person name="Gray M.W."/>
            <person name="Holland P.W.H."/>
            <person name="King N."/>
            <person name="Lang F.B.F."/>
            <person name="Roger A.J."/>
            <person name="Ruiz-Trillo I."/>
            <person name="Young S.K."/>
            <person name="Zeng Q."/>
            <person name="Gargeya S."/>
            <person name="Alvarado L."/>
            <person name="Berlin A."/>
            <person name="Chapman S.B."/>
            <person name="Chen Z."/>
            <person name="Freedman E."/>
            <person name="Gellesch M."/>
            <person name="Goldberg J."/>
            <person name="Griggs A."/>
            <person name="Gujja S."/>
            <person name="Heilman E."/>
            <person name="Heiman D."/>
            <person name="Howarth C."/>
            <person name="Mehta T."/>
            <person name="Neiman D."/>
            <person name="Pearson M."/>
            <person name="Roberts A."/>
            <person name="Saif S."/>
            <person name="Shea T."/>
            <person name="Shenoy N."/>
            <person name="Sisk P."/>
            <person name="Stolte C."/>
            <person name="Sykes S."/>
            <person name="White J."/>
            <person name="Yandava C."/>
            <person name="Haas B."/>
            <person name="Nusbaum C."/>
            <person name="Birren B."/>
        </authorList>
    </citation>
    <scope>NUCLEOTIDE SEQUENCE</scope>
    <source>
        <strain evidence="4">ATCC 30864</strain>
    </source>
</reference>
<name>A0A0D2UDZ1_CAPO3</name>
<dbReference type="PhylomeDB" id="A0A0D2UDZ1"/>
<dbReference type="Gene3D" id="3.90.226.10">
    <property type="entry name" value="2-enoyl-CoA Hydratase, Chain A, domain 1"/>
    <property type="match status" value="1"/>
</dbReference>
<dbReference type="AlphaFoldDB" id="A0A0D2UDZ1"/>
<evidence type="ECO:0000313" key="3">
    <source>
        <dbReference type="EMBL" id="KJE93316.1"/>
    </source>
</evidence>
<keyword evidence="1" id="KW-0472">Membrane</keyword>
<evidence type="ECO:0000256" key="1">
    <source>
        <dbReference type="SAM" id="Phobius"/>
    </source>
</evidence>
<dbReference type="EMBL" id="KE346365">
    <property type="protein sequence ID" value="KJE93316.1"/>
    <property type="molecule type" value="Genomic_DNA"/>
</dbReference>
<sequence length="814" mass="85682">MRQFSLLLLLSLAALAPSVATATPECDAIATNGPYFNHTQVAGCLRSVAFDATQAANILDSLLKMVPSYVFVDTSKASPDPVNIPMNTDLIARLQTIKQTAAAGGYAVDADFQQDLADLFGELHDAHTRYAKPSPYTNSVFILPFILSSEVDDANNQGITVHVQPDWMGNYTAVYGAAPFNGVNVDGFRAISIDGKDALTTVSTFAKEKIGYSKDVGARFNLAVDGYGGTFYGMFTFRQQNLQAIPAPTMLWVLQNPATNETFTDTISFLGRYIPPATSAALAARASPRMPQAIIQEEQLTLAENSAPLSSFHTLLPKSASTAKIAATVGDEPGVQTFVQDAASGVTVQLVDGVTGVLKIATWAPANNSQFISSVMTGVRALTDANMQNLIIDLRLNGGGDICLAYGALRFLFPDVTPTIGRYDMKHSPLWNALAEAGAQQMQTSAPGSIPCGIDPEVVGYFTPCAWSAPGGVGVEFLPFSDDSWFNPGETYPRGGVANSAYSSLIHEGCQTAYDMWIPANPLKSLTADNIIAFSDSLCGSSCAVFSRHMQQARKVKTLTVGGLQGVKSGIASFPGGEVEDLPFAISMAAKYGVTDPSLVPAALPGNTIFRYAIREIYPFNSASQAVPLEFVFDPVDFQLPYGSSGFVAGDPLVGPIYRAVAKQFATCAAWQTKPCTLASGSGVHTCVNGVYSTTCSAASCNAGFGEVQDACIACPAGFWQDGTQTACQQCTNAPAHAVYTGTRQTSATCAYSCLEGFGGFTCSESVPKQSSSSGYSSGTVAGASIGSLLAGAAMAGVATYVYFRRRASGYSPI</sequence>
<keyword evidence="1" id="KW-0812">Transmembrane</keyword>
<gene>
    <name evidence="3" type="ORF">CAOG_004122</name>
</gene>
<dbReference type="InterPro" id="IPR052766">
    <property type="entry name" value="S41A_metabolite_peptidase"/>
</dbReference>
<dbReference type="InterPro" id="IPR009030">
    <property type="entry name" value="Growth_fac_rcpt_cys_sf"/>
</dbReference>
<keyword evidence="4" id="KW-1185">Reference proteome</keyword>
<dbReference type="SUPFAM" id="SSF57184">
    <property type="entry name" value="Growth factor receptor domain"/>
    <property type="match status" value="1"/>
</dbReference>
<dbReference type="PANTHER" id="PTHR37049:SF4">
    <property type="entry name" value="RHODANESE DOMAIN-CONTAINING PROTEIN"/>
    <property type="match status" value="1"/>
</dbReference>
<dbReference type="eggNOG" id="ENOG502S18W">
    <property type="taxonomic scope" value="Eukaryota"/>
</dbReference>
<evidence type="ECO:0000313" key="4">
    <source>
        <dbReference type="Proteomes" id="UP000008743"/>
    </source>
</evidence>
<feature type="signal peptide" evidence="2">
    <location>
        <begin position="1"/>
        <end position="22"/>
    </location>
</feature>
<proteinExistence type="predicted"/>
<dbReference type="SUPFAM" id="SSF52096">
    <property type="entry name" value="ClpP/crotonase"/>
    <property type="match status" value="1"/>
</dbReference>
<evidence type="ECO:0000256" key="2">
    <source>
        <dbReference type="SAM" id="SignalP"/>
    </source>
</evidence>
<dbReference type="InterPro" id="IPR029045">
    <property type="entry name" value="ClpP/crotonase-like_dom_sf"/>
</dbReference>
<organism evidence="3 4">
    <name type="scientific">Capsaspora owczarzaki (strain ATCC 30864)</name>
    <dbReference type="NCBI Taxonomy" id="595528"/>
    <lineage>
        <taxon>Eukaryota</taxon>
        <taxon>Filasterea</taxon>
        <taxon>Capsaspora</taxon>
    </lineage>
</organism>
<accession>A0A0D2UDZ1</accession>
<feature type="chain" id="PRO_5002253335" evidence="2">
    <location>
        <begin position="23"/>
        <end position="814"/>
    </location>
</feature>